<sequence>MPFLPLFIVIGIFLATSKILQPNHHQHFQSASDDYNEQRLNQALIDYIARESRSKSNSRYGSQSNAKSGKKSLKSDKRR</sequence>
<reference evidence="2" key="1">
    <citation type="submission" date="2020-11" db="EMBL/GenBank/DDBJ databases">
        <authorList>
            <person name="Konstantinou D."/>
            <person name="Gkelis S."/>
            <person name="Popin R."/>
            <person name="Fewer D."/>
            <person name="Sivonen K."/>
        </authorList>
    </citation>
    <scope>NUCLEOTIDE SEQUENCE</scope>
    <source>
        <strain evidence="2">TAU-MAC 1115</strain>
    </source>
</reference>
<reference evidence="2" key="2">
    <citation type="journal article" date="2021" name="Mar. Drugs">
        <title>Genome Reduction and Secondary Metabolism of the Marine Sponge-Associated Cyanobacterium Leptothoe.</title>
        <authorList>
            <person name="Konstantinou D."/>
            <person name="Popin R.V."/>
            <person name="Fewer D.P."/>
            <person name="Sivonen K."/>
            <person name="Gkelis S."/>
        </authorList>
    </citation>
    <scope>NUCLEOTIDE SEQUENCE</scope>
    <source>
        <strain evidence="2">TAU-MAC 1115</strain>
    </source>
</reference>
<dbReference type="AlphaFoldDB" id="A0A947DDM7"/>
<comment type="caution">
    <text evidence="2">The sequence shown here is derived from an EMBL/GenBank/DDBJ whole genome shotgun (WGS) entry which is preliminary data.</text>
</comment>
<proteinExistence type="predicted"/>
<organism evidence="2 3">
    <name type="scientific">Leptothoe spongobia TAU-MAC 1115</name>
    <dbReference type="NCBI Taxonomy" id="1967444"/>
    <lineage>
        <taxon>Bacteria</taxon>
        <taxon>Bacillati</taxon>
        <taxon>Cyanobacteriota</taxon>
        <taxon>Cyanophyceae</taxon>
        <taxon>Nodosilineales</taxon>
        <taxon>Cymatolegaceae</taxon>
        <taxon>Leptothoe</taxon>
        <taxon>Leptothoe spongobia</taxon>
    </lineage>
</organism>
<dbReference type="RefSeq" id="WP_215607484.1">
    <property type="nucleotide sequence ID" value="NZ_JADOES010000004.1"/>
</dbReference>
<feature type="region of interest" description="Disordered" evidence="1">
    <location>
        <begin position="51"/>
        <end position="79"/>
    </location>
</feature>
<accession>A0A947DDM7</accession>
<dbReference type="EMBL" id="JADOES010000004">
    <property type="protein sequence ID" value="MBT9314414.1"/>
    <property type="molecule type" value="Genomic_DNA"/>
</dbReference>
<evidence type="ECO:0000256" key="1">
    <source>
        <dbReference type="SAM" id="MobiDB-lite"/>
    </source>
</evidence>
<protein>
    <submittedName>
        <fullName evidence="2">Uncharacterized protein</fullName>
    </submittedName>
</protein>
<keyword evidence="3" id="KW-1185">Reference proteome</keyword>
<gene>
    <name evidence="2" type="ORF">IXB50_03145</name>
</gene>
<dbReference type="Proteomes" id="UP000717364">
    <property type="component" value="Unassembled WGS sequence"/>
</dbReference>
<name>A0A947DDM7_9CYAN</name>
<evidence type="ECO:0000313" key="3">
    <source>
        <dbReference type="Proteomes" id="UP000717364"/>
    </source>
</evidence>
<evidence type="ECO:0000313" key="2">
    <source>
        <dbReference type="EMBL" id="MBT9314414.1"/>
    </source>
</evidence>
<feature type="compositionally biased region" description="Basic residues" evidence="1">
    <location>
        <begin position="68"/>
        <end position="79"/>
    </location>
</feature>
<feature type="compositionally biased region" description="Polar residues" evidence="1">
    <location>
        <begin position="55"/>
        <end position="67"/>
    </location>
</feature>